<keyword evidence="1" id="KW-1133">Transmembrane helix</keyword>
<feature type="transmembrane region" description="Helical" evidence="1">
    <location>
        <begin position="449"/>
        <end position="467"/>
    </location>
</feature>
<feature type="transmembrane region" description="Helical" evidence="1">
    <location>
        <begin position="391"/>
        <end position="411"/>
    </location>
</feature>
<keyword evidence="1" id="KW-0812">Transmembrane</keyword>
<accession>A0A4Q2UQU1</accession>
<dbReference type="Pfam" id="PF13576">
    <property type="entry name" value="Pentapeptide_3"/>
    <property type="match status" value="1"/>
</dbReference>
<dbReference type="Gene3D" id="2.160.20.80">
    <property type="entry name" value="E3 ubiquitin-protein ligase SopA"/>
    <property type="match status" value="1"/>
</dbReference>
<proteinExistence type="predicted"/>
<evidence type="ECO:0000313" key="2">
    <source>
        <dbReference type="EMBL" id="RYC70020.1"/>
    </source>
</evidence>
<reference evidence="2 3" key="1">
    <citation type="submission" date="2019-01" db="EMBL/GenBank/DDBJ databases">
        <title>Spirosoma flava sp. nov., a propanil-degrading bacterium isolated from herbicide-contaminated soil.</title>
        <authorList>
            <person name="Zhang L."/>
            <person name="Jiang J.-D."/>
        </authorList>
    </citation>
    <scope>NUCLEOTIDE SEQUENCE [LARGE SCALE GENOMIC DNA]</scope>
    <source>
        <strain evidence="2 3">TY50</strain>
    </source>
</reference>
<feature type="transmembrane region" description="Helical" evidence="1">
    <location>
        <begin position="479"/>
        <end position="500"/>
    </location>
</feature>
<protein>
    <recommendedName>
        <fullName evidence="4">Pentapeptide repeat-containing protein</fullName>
    </recommendedName>
</protein>
<organism evidence="2 3">
    <name type="scientific">Spirosoma sordidisoli</name>
    <dbReference type="NCBI Taxonomy" id="2502893"/>
    <lineage>
        <taxon>Bacteria</taxon>
        <taxon>Pseudomonadati</taxon>
        <taxon>Bacteroidota</taxon>
        <taxon>Cytophagia</taxon>
        <taxon>Cytophagales</taxon>
        <taxon>Cytophagaceae</taxon>
        <taxon>Spirosoma</taxon>
    </lineage>
</organism>
<dbReference type="RefSeq" id="WP_129601248.1">
    <property type="nucleotide sequence ID" value="NZ_SBLB01000002.1"/>
</dbReference>
<comment type="caution">
    <text evidence="2">The sequence shown here is derived from an EMBL/GenBank/DDBJ whole genome shotgun (WGS) entry which is preliminary data.</text>
</comment>
<sequence length="503" mass="59115">MKRLSWLLLYCLIHLTALGQSRNWSLLPSGQLIPEDLRSRVYFGRSLPLAPVNRSRAFNKQAIDRHRILFAEYLTKQSENFIAPGYRISISNKDKKLFTFSLTDTTSFCTYTGDGNVIGDTCFIQWSRFQANEFGHTTFRRYVGFDYSYFESANFNYSTFAEPASFQGVTFGEDTNFDGVAFLGKADFSGALFERISHLSDIYFNDEAKFSSTIFPQFTTFNSSTFAINPVFTNAQLPNELSFNDVQFTYKSPLEINAKVDFTHTQIDSLRKRTGDPSAKCIISLRNTDVSRFILPYDYFKIAFDELLPLNDSVLVALLDSNKPKPVYTYEEKSSLYEALIKNCQEAGMTKSVQGWDIEYRKMQNEYKFGWLSLFINYFNEWWWNFGYDRWRILVIWLPFFFLSFLTYNYWHIERLRSKMYQDSELGIHFKDQAGNSPRPVFKNWRKRFSFVFFYTAVIYFGFKIRHESVNYNYTRGLLYLYLMYAIGTIHMAFAFSYILSAY</sequence>
<evidence type="ECO:0000313" key="3">
    <source>
        <dbReference type="Proteomes" id="UP000290407"/>
    </source>
</evidence>
<dbReference type="EMBL" id="SBLB01000002">
    <property type="protein sequence ID" value="RYC70020.1"/>
    <property type="molecule type" value="Genomic_DNA"/>
</dbReference>
<evidence type="ECO:0008006" key="4">
    <source>
        <dbReference type="Google" id="ProtNLM"/>
    </source>
</evidence>
<keyword evidence="3" id="KW-1185">Reference proteome</keyword>
<name>A0A4Q2UQU1_9BACT</name>
<dbReference type="InterPro" id="IPR001646">
    <property type="entry name" value="5peptide_repeat"/>
</dbReference>
<gene>
    <name evidence="2" type="ORF">EQG79_09115</name>
</gene>
<evidence type="ECO:0000256" key="1">
    <source>
        <dbReference type="SAM" id="Phobius"/>
    </source>
</evidence>
<dbReference type="Proteomes" id="UP000290407">
    <property type="component" value="Unassembled WGS sequence"/>
</dbReference>
<dbReference type="AlphaFoldDB" id="A0A4Q2UQU1"/>
<keyword evidence="1" id="KW-0472">Membrane</keyword>